<dbReference type="InterPro" id="IPR013685">
    <property type="entry name" value="POTRA_FtsQ_type"/>
</dbReference>
<keyword evidence="5" id="KW-1133">Transmembrane helix</keyword>
<reference evidence="9 10" key="1">
    <citation type="submission" date="2024-02" db="EMBL/GenBank/DDBJ databases">
        <title>A novel Gemmatimonadota bacterium.</title>
        <authorList>
            <person name="Du Z.-J."/>
            <person name="Ye Y.-Q."/>
        </authorList>
    </citation>
    <scope>NUCLEOTIDE SEQUENCE [LARGE SCALE GENOMIC DNA]</scope>
    <source>
        <strain evidence="9 10">DH-20</strain>
    </source>
</reference>
<feature type="domain" description="POTRA" evidence="8">
    <location>
        <begin position="36"/>
        <end position="103"/>
    </location>
</feature>
<evidence type="ECO:0000256" key="6">
    <source>
        <dbReference type="ARBA" id="ARBA00023136"/>
    </source>
</evidence>
<dbReference type="Proteomes" id="UP001484239">
    <property type="component" value="Unassembled WGS sequence"/>
</dbReference>
<keyword evidence="7" id="KW-0131">Cell cycle</keyword>
<dbReference type="RefSeq" id="WP_405276810.1">
    <property type="nucleotide sequence ID" value="NZ_CP144380.1"/>
</dbReference>
<evidence type="ECO:0000256" key="5">
    <source>
        <dbReference type="ARBA" id="ARBA00022989"/>
    </source>
</evidence>
<accession>A0ABU9EC11</accession>
<dbReference type="InterPro" id="IPR026579">
    <property type="entry name" value="FtsQ"/>
</dbReference>
<evidence type="ECO:0000259" key="8">
    <source>
        <dbReference type="PROSITE" id="PS51779"/>
    </source>
</evidence>
<dbReference type="Gene3D" id="3.10.20.310">
    <property type="entry name" value="membrane protein fhac"/>
    <property type="match status" value="1"/>
</dbReference>
<evidence type="ECO:0000256" key="3">
    <source>
        <dbReference type="ARBA" id="ARBA00022618"/>
    </source>
</evidence>
<sequence length="246" mass="26683">MPLPRLMKGGAAVAAIAAVVLVLRAVPGALAGIALFEVAEVRVEGADMVPDREILEWAAIPDSANVWDDPEAWEAAVAAHPVVRGVRIRRDLPSTLVVEIEEREPVAFVATPVLEPVDLEGNILPVDPSRVRLDLPVVRILDRTGGDSLPSPHRLRPPVEAVARLRENPAFHVRLSELREEPDGSVTALWGSSPSLEVKLRLPVDPARIEEGLEILEYELSSDTTATPRYLDLRWEDGVTVGRGAG</sequence>
<comment type="caution">
    <text evidence="9">The sequence shown here is derived from an EMBL/GenBank/DDBJ whole genome shotgun (WGS) entry which is preliminary data.</text>
</comment>
<dbReference type="PANTHER" id="PTHR35851">
    <property type="entry name" value="CELL DIVISION PROTEIN FTSQ"/>
    <property type="match status" value="1"/>
</dbReference>
<evidence type="ECO:0000256" key="4">
    <source>
        <dbReference type="ARBA" id="ARBA00022692"/>
    </source>
</evidence>
<evidence type="ECO:0000256" key="2">
    <source>
        <dbReference type="ARBA" id="ARBA00022475"/>
    </source>
</evidence>
<dbReference type="InterPro" id="IPR034746">
    <property type="entry name" value="POTRA"/>
</dbReference>
<dbReference type="PROSITE" id="PS51779">
    <property type="entry name" value="POTRA"/>
    <property type="match status" value="1"/>
</dbReference>
<evidence type="ECO:0000256" key="7">
    <source>
        <dbReference type="ARBA" id="ARBA00023306"/>
    </source>
</evidence>
<keyword evidence="6" id="KW-0472">Membrane</keyword>
<keyword evidence="2" id="KW-1003">Cell membrane</keyword>
<dbReference type="EMBL" id="JBBHLI010000009">
    <property type="protein sequence ID" value="MEK9502056.1"/>
    <property type="molecule type" value="Genomic_DNA"/>
</dbReference>
<keyword evidence="3" id="KW-0132">Cell division</keyword>
<gene>
    <name evidence="9" type="ORF">WI372_13770</name>
</gene>
<evidence type="ECO:0000256" key="1">
    <source>
        <dbReference type="ARBA" id="ARBA00004370"/>
    </source>
</evidence>
<proteinExistence type="predicted"/>
<organism evidence="9 10">
    <name type="scientific">Gaopeijia maritima</name>
    <dbReference type="NCBI Taxonomy" id="3119007"/>
    <lineage>
        <taxon>Bacteria</taxon>
        <taxon>Pseudomonadati</taxon>
        <taxon>Gemmatimonadota</taxon>
        <taxon>Longimicrobiia</taxon>
        <taxon>Gaopeijiales</taxon>
        <taxon>Gaopeijiaceae</taxon>
        <taxon>Gaopeijia</taxon>
    </lineage>
</organism>
<protein>
    <submittedName>
        <fullName evidence="9">FtsQ-type POTRA domain-containing protein</fullName>
    </submittedName>
</protein>
<keyword evidence="10" id="KW-1185">Reference proteome</keyword>
<evidence type="ECO:0000313" key="10">
    <source>
        <dbReference type="Proteomes" id="UP001484239"/>
    </source>
</evidence>
<keyword evidence="4" id="KW-0812">Transmembrane</keyword>
<evidence type="ECO:0000313" key="9">
    <source>
        <dbReference type="EMBL" id="MEK9502056.1"/>
    </source>
</evidence>
<name>A0ABU9EC11_9BACT</name>
<dbReference type="Pfam" id="PF08478">
    <property type="entry name" value="POTRA_1"/>
    <property type="match status" value="1"/>
</dbReference>
<comment type="subcellular location">
    <subcellularLocation>
        <location evidence="1">Membrane</location>
    </subcellularLocation>
</comment>
<dbReference type="PANTHER" id="PTHR35851:SF1">
    <property type="entry name" value="CELL DIVISION PROTEIN FTSQ"/>
    <property type="match status" value="1"/>
</dbReference>